<dbReference type="SUPFAM" id="SSF74653">
    <property type="entry name" value="TolA/TonB C-terminal domain"/>
    <property type="match status" value="1"/>
</dbReference>
<feature type="chain" id="PRO_5011746859" evidence="1">
    <location>
        <begin position="23"/>
        <end position="141"/>
    </location>
</feature>
<name>A0A1G7J2G4_CHIFI</name>
<proteinExistence type="predicted"/>
<gene>
    <name evidence="3" type="ORF">SAMN04488121_1011065</name>
</gene>
<reference evidence="3 4" key="1">
    <citation type="submission" date="2016-10" db="EMBL/GenBank/DDBJ databases">
        <authorList>
            <person name="de Groot N.N."/>
        </authorList>
    </citation>
    <scope>NUCLEOTIDE SEQUENCE [LARGE SCALE GENOMIC DNA]</scope>
    <source>
        <strain evidence="3 4">DSM 527</strain>
    </source>
</reference>
<evidence type="ECO:0000256" key="1">
    <source>
        <dbReference type="SAM" id="SignalP"/>
    </source>
</evidence>
<feature type="signal peptide" evidence="1">
    <location>
        <begin position="1"/>
        <end position="22"/>
    </location>
</feature>
<dbReference type="RefSeq" id="WP_176842172.1">
    <property type="nucleotide sequence ID" value="NZ_FNBN01000001.1"/>
</dbReference>
<feature type="domain" description="TonB C-terminal" evidence="2">
    <location>
        <begin position="63"/>
        <end position="135"/>
    </location>
</feature>
<dbReference type="PANTHER" id="PTHR33446">
    <property type="entry name" value="PROTEIN TONB-RELATED"/>
    <property type="match status" value="1"/>
</dbReference>
<dbReference type="GO" id="GO:0098797">
    <property type="term" value="C:plasma membrane protein complex"/>
    <property type="evidence" value="ECO:0007669"/>
    <property type="project" value="TreeGrafter"/>
</dbReference>
<dbReference type="Proteomes" id="UP000199045">
    <property type="component" value="Unassembled WGS sequence"/>
</dbReference>
<accession>A0A1G7J2G4</accession>
<protein>
    <submittedName>
        <fullName evidence="3">TonB protein C-terminal</fullName>
    </submittedName>
</protein>
<dbReference type="EMBL" id="FNBN01000001">
    <property type="protein sequence ID" value="SDF18709.1"/>
    <property type="molecule type" value="Genomic_DNA"/>
</dbReference>
<keyword evidence="1" id="KW-0732">Signal</keyword>
<sequence>MFTRKQLLLLLPLFCMTNICLKAQNNKVLFDSRLKMFVYNYVEKPPAFPGGEEALAKYLSKIRYPKEQVDLQGKINLSFVVDTAGNLLDKCILGKEQSAYTLLDKEGIALLDKMPKWVPGKQDGRKVAVRFYLPMNVCLQE</sequence>
<dbReference type="Pfam" id="PF03544">
    <property type="entry name" value="TonB_C"/>
    <property type="match status" value="1"/>
</dbReference>
<evidence type="ECO:0000313" key="3">
    <source>
        <dbReference type="EMBL" id="SDF18709.1"/>
    </source>
</evidence>
<evidence type="ECO:0000259" key="2">
    <source>
        <dbReference type="Pfam" id="PF03544"/>
    </source>
</evidence>
<dbReference type="Gene3D" id="3.30.1150.10">
    <property type="match status" value="1"/>
</dbReference>
<dbReference type="PANTHER" id="PTHR33446:SF2">
    <property type="entry name" value="PROTEIN TONB"/>
    <property type="match status" value="1"/>
</dbReference>
<dbReference type="STRING" id="104663.SAMN04488121_1011065"/>
<dbReference type="InterPro" id="IPR037682">
    <property type="entry name" value="TonB_C"/>
</dbReference>
<evidence type="ECO:0000313" key="4">
    <source>
        <dbReference type="Proteomes" id="UP000199045"/>
    </source>
</evidence>
<organism evidence="3 4">
    <name type="scientific">Chitinophaga filiformis</name>
    <name type="common">Myxococcus filiformis</name>
    <name type="synonym">Flexibacter filiformis</name>
    <dbReference type="NCBI Taxonomy" id="104663"/>
    <lineage>
        <taxon>Bacteria</taxon>
        <taxon>Pseudomonadati</taxon>
        <taxon>Bacteroidota</taxon>
        <taxon>Chitinophagia</taxon>
        <taxon>Chitinophagales</taxon>
        <taxon>Chitinophagaceae</taxon>
        <taxon>Chitinophaga</taxon>
    </lineage>
</organism>
<dbReference type="GO" id="GO:0031992">
    <property type="term" value="F:energy transducer activity"/>
    <property type="evidence" value="ECO:0007669"/>
    <property type="project" value="TreeGrafter"/>
</dbReference>
<dbReference type="AlphaFoldDB" id="A0A1G7J2G4"/>
<dbReference type="GO" id="GO:0055085">
    <property type="term" value="P:transmembrane transport"/>
    <property type="evidence" value="ECO:0007669"/>
    <property type="project" value="InterPro"/>
</dbReference>
<dbReference type="InterPro" id="IPR051045">
    <property type="entry name" value="TonB-dependent_transducer"/>
</dbReference>